<dbReference type="Proteomes" id="UP000053825">
    <property type="component" value="Unassembled WGS sequence"/>
</dbReference>
<reference evidence="2 3" key="1">
    <citation type="submission" date="2015-07" db="EMBL/GenBank/DDBJ databases">
        <title>The genome of Habropoda laboriosa.</title>
        <authorList>
            <person name="Pan H."/>
            <person name="Kapheim K."/>
        </authorList>
    </citation>
    <scope>NUCLEOTIDE SEQUENCE [LARGE SCALE GENOMIC DNA]</scope>
    <source>
        <strain evidence="2">0110345459</strain>
    </source>
</reference>
<protein>
    <submittedName>
        <fullName evidence="2">Uncharacterized protein</fullName>
    </submittedName>
</protein>
<accession>A0A0L7QS55</accession>
<keyword evidence="1" id="KW-0732">Signal</keyword>
<dbReference type="AlphaFoldDB" id="A0A0L7QS55"/>
<dbReference type="OrthoDB" id="6615450at2759"/>
<name>A0A0L7QS55_9HYME</name>
<evidence type="ECO:0000313" key="3">
    <source>
        <dbReference type="Proteomes" id="UP000053825"/>
    </source>
</evidence>
<evidence type="ECO:0000256" key="1">
    <source>
        <dbReference type="SAM" id="SignalP"/>
    </source>
</evidence>
<proteinExistence type="predicted"/>
<feature type="signal peptide" evidence="1">
    <location>
        <begin position="1"/>
        <end position="16"/>
    </location>
</feature>
<organism evidence="2 3">
    <name type="scientific">Habropoda laboriosa</name>
    <dbReference type="NCBI Taxonomy" id="597456"/>
    <lineage>
        <taxon>Eukaryota</taxon>
        <taxon>Metazoa</taxon>
        <taxon>Ecdysozoa</taxon>
        <taxon>Arthropoda</taxon>
        <taxon>Hexapoda</taxon>
        <taxon>Insecta</taxon>
        <taxon>Pterygota</taxon>
        <taxon>Neoptera</taxon>
        <taxon>Endopterygota</taxon>
        <taxon>Hymenoptera</taxon>
        <taxon>Apocrita</taxon>
        <taxon>Aculeata</taxon>
        <taxon>Apoidea</taxon>
        <taxon>Anthophila</taxon>
        <taxon>Apidae</taxon>
        <taxon>Habropoda</taxon>
    </lineage>
</organism>
<gene>
    <name evidence="2" type="ORF">WH47_06041</name>
</gene>
<feature type="chain" id="PRO_5005574801" evidence="1">
    <location>
        <begin position="17"/>
        <end position="84"/>
    </location>
</feature>
<sequence>MKWYLVVLILAGVTRADNSVDTDYSIFKCPALNAQDEIDLNEVSPLSSLDSLFPPFCFFFFFFLCPLFSRDYVTAEIPGFARLD</sequence>
<keyword evidence="3" id="KW-1185">Reference proteome</keyword>
<evidence type="ECO:0000313" key="2">
    <source>
        <dbReference type="EMBL" id="KOC61364.1"/>
    </source>
</evidence>
<dbReference type="EMBL" id="KQ414768">
    <property type="protein sequence ID" value="KOC61364.1"/>
    <property type="molecule type" value="Genomic_DNA"/>
</dbReference>